<dbReference type="HAMAP" id="MF_00317">
    <property type="entry name" value="DNApol_clamp_arch"/>
    <property type="match status" value="1"/>
</dbReference>
<dbReference type="SUPFAM" id="SSF55979">
    <property type="entry name" value="DNA clamp"/>
    <property type="match status" value="1"/>
</dbReference>
<dbReference type="GO" id="GO:0006272">
    <property type="term" value="P:leading strand elongation"/>
    <property type="evidence" value="ECO:0007669"/>
    <property type="project" value="TreeGrafter"/>
</dbReference>
<sequence length="253" mass="27956">MSARLTYPVGSVLKNVSQALKRIVDQVPIVMSLDQFSIEVFSPDKVSMIVVAIPSTAFEEYDLSGEVSMVADRNELARALRRATKRDKVTLEYVEGTRELKVRVFNVRANLEREYSVSLSEVGFERVGEIDIQLEVSASIPSSELVSIIKDADVVSEEVTLMYSSELNGIKVLAHGDVGSYETVLRQFQPLTYLESSTSSVIARYSVEHLKAIARLLDLAEECNISFGSDKPLKISFDLSGGGKVTVWIAPRS</sequence>
<comment type="function">
    <text evidence="4">Sliding clamp subunit that acts as a moving platform for DNA processing. Responsible for tethering the catalytic subunit of DNA polymerase and other proteins to DNA during high-speed replication.</text>
</comment>
<feature type="domain" description="Proliferating cell nuclear antigen PCNA C-terminal" evidence="8">
    <location>
        <begin position="131"/>
        <end position="251"/>
    </location>
</feature>
<keyword evidence="2 4" id="KW-0235">DNA replication</keyword>
<dbReference type="GO" id="GO:0030337">
    <property type="term" value="F:DNA polymerase processivity factor activity"/>
    <property type="evidence" value="ECO:0007669"/>
    <property type="project" value="UniProtKB-UniRule"/>
</dbReference>
<dbReference type="InterPro" id="IPR022648">
    <property type="entry name" value="Pr_cel_nuc_antig_N"/>
</dbReference>
<dbReference type="PRINTS" id="PR00339">
    <property type="entry name" value="PCNACYCLIN"/>
</dbReference>
<organism evidence="9">
    <name type="scientific">Ignisphaera aggregans</name>
    <dbReference type="NCBI Taxonomy" id="334771"/>
    <lineage>
        <taxon>Archaea</taxon>
        <taxon>Thermoproteota</taxon>
        <taxon>Thermoprotei</taxon>
        <taxon>Desulfurococcales</taxon>
        <taxon>Desulfurococcaceae</taxon>
        <taxon>Ignisphaera</taxon>
    </lineage>
</organism>
<keyword evidence="3 4" id="KW-0238">DNA-binding</keyword>
<reference evidence="9" key="1">
    <citation type="journal article" date="2020" name="mSystems">
        <title>Genome- and Community-Level Interaction Insights into Carbon Utilization and Element Cycling Functions of Hydrothermarchaeota in Hydrothermal Sediment.</title>
        <authorList>
            <person name="Zhou Z."/>
            <person name="Liu Y."/>
            <person name="Xu W."/>
            <person name="Pan J."/>
            <person name="Luo Z.H."/>
            <person name="Li M."/>
        </authorList>
    </citation>
    <scope>NUCLEOTIDE SEQUENCE [LARGE SCALE GENOMIC DNA]</scope>
    <source>
        <strain evidence="9">SpSt-732</strain>
    </source>
</reference>
<dbReference type="CDD" id="cd00577">
    <property type="entry name" value="PCNA"/>
    <property type="match status" value="1"/>
</dbReference>
<proteinExistence type="inferred from homology"/>
<dbReference type="AlphaFoldDB" id="A0A7C4BAT9"/>
<dbReference type="InterPro" id="IPR022649">
    <property type="entry name" value="Pr_cel_nuc_antig_C"/>
</dbReference>
<evidence type="ECO:0000256" key="3">
    <source>
        <dbReference type="ARBA" id="ARBA00023125"/>
    </source>
</evidence>
<dbReference type="PANTHER" id="PTHR11352:SF0">
    <property type="entry name" value="PROLIFERATING CELL NUCLEAR ANTIGEN"/>
    <property type="match status" value="1"/>
</dbReference>
<evidence type="ECO:0000256" key="5">
    <source>
        <dbReference type="RuleBase" id="RU003671"/>
    </source>
</evidence>
<dbReference type="InterPro" id="IPR046938">
    <property type="entry name" value="DNA_clamp_sf"/>
</dbReference>
<feature type="domain" description="Proliferating cell nuclear antigen PCNA N-terminal" evidence="7">
    <location>
        <begin position="9"/>
        <end position="122"/>
    </location>
</feature>
<evidence type="ECO:0000256" key="4">
    <source>
        <dbReference type="HAMAP-Rule" id="MF_00317"/>
    </source>
</evidence>
<dbReference type="PANTHER" id="PTHR11352">
    <property type="entry name" value="PROLIFERATING CELL NUCLEAR ANTIGEN"/>
    <property type="match status" value="1"/>
</dbReference>
<gene>
    <name evidence="4" type="primary">pcn</name>
    <name evidence="9" type="ORF">ENV14_00245</name>
</gene>
<evidence type="ECO:0000256" key="6">
    <source>
        <dbReference type="RuleBase" id="RU003673"/>
    </source>
</evidence>
<dbReference type="Pfam" id="PF00705">
    <property type="entry name" value="PCNA_N"/>
    <property type="match status" value="1"/>
</dbReference>
<comment type="similarity">
    <text evidence="1 4 5">Belongs to the PCNA family.</text>
</comment>
<dbReference type="Gene3D" id="3.70.10.10">
    <property type="match status" value="1"/>
</dbReference>
<protein>
    <recommendedName>
        <fullName evidence="4">DNA polymerase sliding clamp</fullName>
    </recommendedName>
    <alternativeName>
        <fullName evidence="4">Proliferating cell nuclear antigen homolog</fullName>
        <shortName evidence="4">PCNA</shortName>
    </alternativeName>
</protein>
<evidence type="ECO:0000256" key="2">
    <source>
        <dbReference type="ARBA" id="ARBA00022705"/>
    </source>
</evidence>
<evidence type="ECO:0000256" key="1">
    <source>
        <dbReference type="ARBA" id="ARBA00010462"/>
    </source>
</evidence>
<dbReference type="GO" id="GO:0003677">
    <property type="term" value="F:DNA binding"/>
    <property type="evidence" value="ECO:0007669"/>
    <property type="project" value="UniProtKB-UniRule"/>
</dbReference>
<dbReference type="InterPro" id="IPR000730">
    <property type="entry name" value="Pr_cel_nuc_antig"/>
</dbReference>
<comment type="function">
    <text evidence="6">Sliding clamp subunit. Responsible for tethering the catalytic subunit of DNA polymerase to DNA during high-speed replication.</text>
</comment>
<accession>A0A7C4BAT9</accession>
<comment type="subunit">
    <text evidence="4">Homotrimer. The subunits circularize to form a toroid; DNA passes through its center. Replication factor C (RFC) is required to load the toroid on the DNA.</text>
</comment>
<comment type="caution">
    <text evidence="9">The sequence shown here is derived from an EMBL/GenBank/DDBJ whole genome shotgun (WGS) entry which is preliminary data.</text>
</comment>
<name>A0A7C4BAT9_9CREN</name>
<evidence type="ECO:0000259" key="7">
    <source>
        <dbReference type="Pfam" id="PF00705"/>
    </source>
</evidence>
<dbReference type="Pfam" id="PF02747">
    <property type="entry name" value="PCNA_C"/>
    <property type="match status" value="1"/>
</dbReference>
<dbReference type="GO" id="GO:0006275">
    <property type="term" value="P:regulation of DNA replication"/>
    <property type="evidence" value="ECO:0007669"/>
    <property type="project" value="UniProtKB-UniRule"/>
</dbReference>
<evidence type="ECO:0000313" key="9">
    <source>
        <dbReference type="EMBL" id="HGI86821.1"/>
    </source>
</evidence>
<evidence type="ECO:0000259" key="8">
    <source>
        <dbReference type="Pfam" id="PF02747"/>
    </source>
</evidence>
<dbReference type="EMBL" id="DTFF01000002">
    <property type="protein sequence ID" value="HGI86821.1"/>
    <property type="molecule type" value="Genomic_DNA"/>
</dbReference>